<dbReference type="CDD" id="cd04491">
    <property type="entry name" value="SoSSB_OBF"/>
    <property type="match status" value="1"/>
</dbReference>
<gene>
    <name evidence="3" type="ORF">QYF61_027865</name>
</gene>
<evidence type="ECO:0008006" key="5">
    <source>
        <dbReference type="Google" id="ProtNLM"/>
    </source>
</evidence>
<dbReference type="Proteomes" id="UP001333110">
    <property type="component" value="Unassembled WGS sequence"/>
</dbReference>
<dbReference type="EMBL" id="JAUNZN010000008">
    <property type="protein sequence ID" value="KAK4817814.1"/>
    <property type="molecule type" value="Genomic_DNA"/>
</dbReference>
<keyword evidence="1" id="KW-0238">DNA-binding</keyword>
<dbReference type="GO" id="GO:0003677">
    <property type="term" value="F:DNA binding"/>
    <property type="evidence" value="ECO:0007669"/>
    <property type="project" value="UniProtKB-KW"/>
</dbReference>
<evidence type="ECO:0000313" key="4">
    <source>
        <dbReference type="Proteomes" id="UP001333110"/>
    </source>
</evidence>
<dbReference type="AlphaFoldDB" id="A0AAN7N197"/>
<comment type="caution">
    <text evidence="3">The sequence shown here is derived from an EMBL/GenBank/DDBJ whole genome shotgun (WGS) entry which is preliminary data.</text>
</comment>
<organism evidence="3 4">
    <name type="scientific">Mycteria americana</name>
    <name type="common">Wood stork</name>
    <dbReference type="NCBI Taxonomy" id="33587"/>
    <lineage>
        <taxon>Eukaryota</taxon>
        <taxon>Metazoa</taxon>
        <taxon>Chordata</taxon>
        <taxon>Craniata</taxon>
        <taxon>Vertebrata</taxon>
        <taxon>Euteleostomi</taxon>
        <taxon>Archelosauria</taxon>
        <taxon>Archosauria</taxon>
        <taxon>Dinosauria</taxon>
        <taxon>Saurischia</taxon>
        <taxon>Theropoda</taxon>
        <taxon>Coelurosauria</taxon>
        <taxon>Aves</taxon>
        <taxon>Neognathae</taxon>
        <taxon>Neoaves</taxon>
        <taxon>Aequornithes</taxon>
        <taxon>Ciconiiformes</taxon>
        <taxon>Ciconiidae</taxon>
        <taxon>Mycteria</taxon>
    </lineage>
</organism>
<name>A0AAN7N197_MYCAM</name>
<sequence>MSAASDTYHLIKDIKPGLKNLNVIFIVLEIGRVTKTKDGHEVRSCKVADKTGSITISVWDEIGGLIQPGDIIRLTKGCVWGRAPRARPGPASAARAPGQRRVGGSPRPPRRRCGVVSRLGRFREARMTQLAPCYRGSALRSPAKLKPPSPPQNMPSYREVYRCIGIMVLFCQPGSSLLPLRPCVQLDGSQSQQIRQRARGRFVIYVAEIDPERSAWYTQKCQTSVSPTRNMSGRTNWHRVNRIIVLHQVIWVLVLLGHWEMVYKLDLNQVDFHLRIITATLTQVVGEAMDEDP</sequence>
<dbReference type="PANTHER" id="PTHR13356">
    <property type="entry name" value="OB FOLD NUCLEIC ACID BINDING PROTEIN-RELATED"/>
    <property type="match status" value="1"/>
</dbReference>
<evidence type="ECO:0000256" key="2">
    <source>
        <dbReference type="SAM" id="MobiDB-lite"/>
    </source>
</evidence>
<proteinExistence type="predicted"/>
<keyword evidence="4" id="KW-1185">Reference proteome</keyword>
<protein>
    <recommendedName>
        <fullName evidence="5">OB domain-containing protein</fullName>
    </recommendedName>
</protein>
<dbReference type="GO" id="GO:0010212">
    <property type="term" value="P:response to ionizing radiation"/>
    <property type="evidence" value="ECO:0007669"/>
    <property type="project" value="TreeGrafter"/>
</dbReference>
<evidence type="ECO:0000313" key="3">
    <source>
        <dbReference type="EMBL" id="KAK4817814.1"/>
    </source>
</evidence>
<feature type="compositionally biased region" description="Low complexity" evidence="2">
    <location>
        <begin position="85"/>
        <end position="105"/>
    </location>
</feature>
<dbReference type="InterPro" id="IPR051231">
    <property type="entry name" value="SOSS-B"/>
</dbReference>
<dbReference type="InterPro" id="IPR012340">
    <property type="entry name" value="NA-bd_OB-fold"/>
</dbReference>
<dbReference type="GO" id="GO:0070876">
    <property type="term" value="C:SOSS complex"/>
    <property type="evidence" value="ECO:0007669"/>
    <property type="project" value="TreeGrafter"/>
</dbReference>
<dbReference type="GO" id="GO:0044818">
    <property type="term" value="P:mitotic G2/M transition checkpoint"/>
    <property type="evidence" value="ECO:0007669"/>
    <property type="project" value="TreeGrafter"/>
</dbReference>
<feature type="region of interest" description="Disordered" evidence="2">
    <location>
        <begin position="85"/>
        <end position="110"/>
    </location>
</feature>
<dbReference type="Gene3D" id="2.40.50.140">
    <property type="entry name" value="Nucleic acid-binding proteins"/>
    <property type="match status" value="1"/>
</dbReference>
<accession>A0AAN7N197</accession>
<dbReference type="GO" id="GO:0000724">
    <property type="term" value="P:double-strand break repair via homologous recombination"/>
    <property type="evidence" value="ECO:0007669"/>
    <property type="project" value="TreeGrafter"/>
</dbReference>
<dbReference type="SUPFAM" id="SSF50249">
    <property type="entry name" value="Nucleic acid-binding proteins"/>
    <property type="match status" value="1"/>
</dbReference>
<dbReference type="PANTHER" id="PTHR13356:SF0">
    <property type="entry name" value="SOSS COMPLEX SUBUNIT B HOMOLOG"/>
    <property type="match status" value="1"/>
</dbReference>
<reference evidence="3 4" key="1">
    <citation type="journal article" date="2023" name="J. Hered.">
        <title>Chromosome-level genome of the wood stork (Mycteria americana) provides insight into avian chromosome evolution.</title>
        <authorList>
            <person name="Flamio R. Jr."/>
            <person name="Ramstad K.M."/>
        </authorList>
    </citation>
    <scope>NUCLEOTIDE SEQUENCE [LARGE SCALE GENOMIC DNA]</scope>
    <source>
        <strain evidence="3">JAX WOST 10</strain>
    </source>
</reference>
<evidence type="ECO:0000256" key="1">
    <source>
        <dbReference type="ARBA" id="ARBA00023125"/>
    </source>
</evidence>